<dbReference type="PROSITE" id="PS51782">
    <property type="entry name" value="LYSM"/>
    <property type="match status" value="1"/>
</dbReference>
<dbReference type="InterPro" id="IPR036779">
    <property type="entry name" value="LysM_dom_sf"/>
</dbReference>
<dbReference type="InterPro" id="IPR018392">
    <property type="entry name" value="LysM"/>
</dbReference>
<accession>A0A413JTG1</accession>
<dbReference type="RefSeq" id="WP_005819888.1">
    <property type="nucleotide sequence ID" value="NZ_JAGJHU010000001.1"/>
</dbReference>
<dbReference type="AlphaFoldDB" id="A0A413JTG1"/>
<protein>
    <submittedName>
        <fullName evidence="2">LysM peptidoglycan-binding domain-containing protein</fullName>
    </submittedName>
</protein>
<sequence>MTYNEVYITLKEYREKYLALGKLYEGFVIDCGYAYTKAKAFQPAHMNGYSPKIGRLYDYDSHYALGREQHIDTSIKARKLSLRGLFKLNVPFAKNQAEITVKQGMTLSGIAVWFDVTVAELVEWNNLKDPNRIFVGQKIIIMDKHNNTLKTNTPSKTNASSEADNVLKVENDGVNSKKEHPFISATTTDRVTYDWDMIFLNTYSFGDHTVGDAKIFNSNFTTNYTVGKSMEASVSFELDLGLVKGGFSKSSVYNSISVLGYVEAETSINYESFWDMSINFEVRQNINKDNSSTGVGVGIKPVKVVALVLLVAGAIITAPINIGKPVFAPASVTPIVPSKEVL</sequence>
<evidence type="ECO:0000259" key="1">
    <source>
        <dbReference type="PROSITE" id="PS51782"/>
    </source>
</evidence>
<evidence type="ECO:0000313" key="3">
    <source>
        <dbReference type="Proteomes" id="UP000284614"/>
    </source>
</evidence>
<reference evidence="2 3" key="1">
    <citation type="submission" date="2018-08" db="EMBL/GenBank/DDBJ databases">
        <title>A genome reference for cultivated species of the human gut microbiota.</title>
        <authorList>
            <person name="Zou Y."/>
            <person name="Xue W."/>
            <person name="Luo G."/>
        </authorList>
    </citation>
    <scope>NUCLEOTIDE SEQUENCE [LARGE SCALE GENOMIC DNA]</scope>
    <source>
        <strain evidence="2 3">OF01-1</strain>
    </source>
</reference>
<proteinExistence type="predicted"/>
<dbReference type="EMBL" id="QSDG01000025">
    <property type="protein sequence ID" value="RGY65220.1"/>
    <property type="molecule type" value="Genomic_DNA"/>
</dbReference>
<name>A0A413JTG1_BACFG</name>
<dbReference type="CDD" id="cd00118">
    <property type="entry name" value="LysM"/>
    <property type="match status" value="1"/>
</dbReference>
<gene>
    <name evidence="2" type="ORF">DXA27_20485</name>
</gene>
<dbReference type="Pfam" id="PF01476">
    <property type="entry name" value="LysM"/>
    <property type="match status" value="1"/>
</dbReference>
<comment type="caution">
    <text evidence="2">The sequence shown here is derived from an EMBL/GenBank/DDBJ whole genome shotgun (WGS) entry which is preliminary data.</text>
</comment>
<dbReference type="SMART" id="SM00257">
    <property type="entry name" value="LysM"/>
    <property type="match status" value="1"/>
</dbReference>
<feature type="domain" description="LysM" evidence="1">
    <location>
        <begin position="97"/>
        <end position="141"/>
    </location>
</feature>
<dbReference type="Gene3D" id="3.10.350.10">
    <property type="entry name" value="LysM domain"/>
    <property type="match status" value="1"/>
</dbReference>
<organism evidence="2 3">
    <name type="scientific">Bacteroides fragilis</name>
    <dbReference type="NCBI Taxonomy" id="817"/>
    <lineage>
        <taxon>Bacteria</taxon>
        <taxon>Pseudomonadati</taxon>
        <taxon>Bacteroidota</taxon>
        <taxon>Bacteroidia</taxon>
        <taxon>Bacteroidales</taxon>
        <taxon>Bacteroidaceae</taxon>
        <taxon>Bacteroides</taxon>
    </lineage>
</organism>
<evidence type="ECO:0000313" key="2">
    <source>
        <dbReference type="EMBL" id="RGY65220.1"/>
    </source>
</evidence>
<dbReference type="Proteomes" id="UP000284614">
    <property type="component" value="Unassembled WGS sequence"/>
</dbReference>
<dbReference type="SUPFAM" id="SSF54106">
    <property type="entry name" value="LysM domain"/>
    <property type="match status" value="1"/>
</dbReference>